<evidence type="ECO:0000256" key="1">
    <source>
        <dbReference type="ARBA" id="ARBA00022741"/>
    </source>
</evidence>
<dbReference type="Pfam" id="PF07683">
    <property type="entry name" value="CobW_C"/>
    <property type="match status" value="1"/>
</dbReference>
<accession>A0A1L3MM18</accession>
<dbReference type="Pfam" id="PF02492">
    <property type="entry name" value="cobW"/>
    <property type="match status" value="1"/>
</dbReference>
<dbReference type="InterPro" id="IPR011629">
    <property type="entry name" value="CobW-like_C"/>
</dbReference>
<evidence type="ECO:0000256" key="3">
    <source>
        <dbReference type="ARBA" id="ARBA00023186"/>
    </source>
</evidence>
<keyword evidence="2" id="KW-0378">Hydrolase</keyword>
<evidence type="ECO:0008006" key="10">
    <source>
        <dbReference type="Google" id="ProtNLM"/>
    </source>
</evidence>
<dbReference type="GO" id="GO:0000166">
    <property type="term" value="F:nucleotide binding"/>
    <property type="evidence" value="ECO:0007669"/>
    <property type="project" value="UniProtKB-KW"/>
</dbReference>
<dbReference type="EMBL" id="CP016020">
    <property type="protein sequence ID" value="APH03377.1"/>
    <property type="molecule type" value="Genomic_DNA"/>
</dbReference>
<comment type="similarity">
    <text evidence="4">Belongs to the SIMIBI class G3E GTPase family. ZNG1 subfamily.</text>
</comment>
<organism evidence="8 9">
    <name type="scientific">Bacillus weihaiensis</name>
    <dbReference type="NCBI Taxonomy" id="1547283"/>
    <lineage>
        <taxon>Bacteria</taxon>
        <taxon>Bacillati</taxon>
        <taxon>Bacillota</taxon>
        <taxon>Bacilli</taxon>
        <taxon>Bacillales</taxon>
        <taxon>Bacillaceae</taxon>
        <taxon>Bacillus</taxon>
    </lineage>
</organism>
<dbReference type="SUPFAM" id="SSF52540">
    <property type="entry name" value="P-loop containing nucleoside triphosphate hydrolases"/>
    <property type="match status" value="1"/>
</dbReference>
<keyword evidence="9" id="KW-1185">Reference proteome</keyword>
<evidence type="ECO:0000256" key="4">
    <source>
        <dbReference type="ARBA" id="ARBA00034320"/>
    </source>
</evidence>
<evidence type="ECO:0000259" key="6">
    <source>
        <dbReference type="Pfam" id="PF02492"/>
    </source>
</evidence>
<dbReference type="Proteomes" id="UP000181936">
    <property type="component" value="Chromosome"/>
</dbReference>
<dbReference type="InterPro" id="IPR027417">
    <property type="entry name" value="P-loop_NTPase"/>
</dbReference>
<dbReference type="OrthoDB" id="9808822at2"/>
<sequence length="326" mass="36444">MSISVYILSGFLGSGKTTVLKRIVEESKNRGNKLGIILNELGDTNVENHLFENEQMVELLNGCICCSIQDDLKATLQQFVENPVDVLVIEGTGVANPTEIVEALATPAYIDTFSIQSIISLVDASHYLEYQSIFSSSKEIRTLLKDQITSASLILLNKADLVSDRKLDKITAQIRKQVPQGISILPTSYGKIDGDELLMQRLRTVDLLNEEKQSTCGCSTDDTCTHNHVNHGTINAVKLVDLPKFERKTFEKWLRSLPEDVFRGKGIVQFKEDTTTYSFQYASRKLFLEEVTTGSKMQSPIIILIGHAIDQEAVKTSYEMTFLQKV</sequence>
<feature type="domain" description="CobW/HypB/UreG nucleotide-binding" evidence="6">
    <location>
        <begin position="5"/>
        <end position="179"/>
    </location>
</feature>
<dbReference type="Gene3D" id="3.30.1220.10">
    <property type="entry name" value="CobW-like, C-terminal domain"/>
    <property type="match status" value="1"/>
</dbReference>
<evidence type="ECO:0000313" key="9">
    <source>
        <dbReference type="Proteomes" id="UP000181936"/>
    </source>
</evidence>
<evidence type="ECO:0000256" key="5">
    <source>
        <dbReference type="ARBA" id="ARBA00049117"/>
    </source>
</evidence>
<evidence type="ECO:0000256" key="2">
    <source>
        <dbReference type="ARBA" id="ARBA00022801"/>
    </source>
</evidence>
<dbReference type="InterPro" id="IPR003495">
    <property type="entry name" value="CobW/HypB/UreG_nucleotide-bd"/>
</dbReference>
<dbReference type="CDD" id="cd03112">
    <property type="entry name" value="CobW-like"/>
    <property type="match status" value="1"/>
</dbReference>
<evidence type="ECO:0000259" key="7">
    <source>
        <dbReference type="Pfam" id="PF07683"/>
    </source>
</evidence>
<dbReference type="InterPro" id="IPR036627">
    <property type="entry name" value="CobW-likC_sf"/>
</dbReference>
<dbReference type="PANTHER" id="PTHR13748">
    <property type="entry name" value="COBW-RELATED"/>
    <property type="match status" value="1"/>
</dbReference>
<keyword evidence="3" id="KW-0143">Chaperone</keyword>
<keyword evidence="1" id="KW-0547">Nucleotide-binding</keyword>
<evidence type="ECO:0000313" key="8">
    <source>
        <dbReference type="EMBL" id="APH03377.1"/>
    </source>
</evidence>
<dbReference type="Gene3D" id="3.40.50.300">
    <property type="entry name" value="P-loop containing nucleotide triphosphate hydrolases"/>
    <property type="match status" value="1"/>
</dbReference>
<dbReference type="KEGG" id="bwh:A9C19_00635"/>
<dbReference type="STRING" id="1547283.A9C19_00635"/>
<reference evidence="8 9" key="1">
    <citation type="journal article" date="2016" name="Sci. Rep.">
        <title>Complete genome sequence and transcriptomic analysis of a novel marine strain Bacillus weihaiensis reveals the mechanism of brown algae degradation.</title>
        <authorList>
            <person name="Zhu Y."/>
            <person name="Chen P."/>
            <person name="Bao Y."/>
            <person name="Men Y."/>
            <person name="Zeng Y."/>
            <person name="Yang J."/>
            <person name="Sun J."/>
            <person name="Sun Y."/>
        </authorList>
    </citation>
    <scope>NUCLEOTIDE SEQUENCE [LARGE SCALE GENOMIC DNA]</scope>
    <source>
        <strain evidence="8 9">Alg07</strain>
    </source>
</reference>
<gene>
    <name evidence="8" type="ORF">A9C19_00635</name>
</gene>
<dbReference type="InterPro" id="IPR051316">
    <property type="entry name" value="Zinc-reg_GTPase_activator"/>
</dbReference>
<dbReference type="RefSeq" id="WP_072578160.1">
    <property type="nucleotide sequence ID" value="NZ_CP016020.1"/>
</dbReference>
<dbReference type="AlphaFoldDB" id="A0A1L3MM18"/>
<dbReference type="GO" id="GO:0016787">
    <property type="term" value="F:hydrolase activity"/>
    <property type="evidence" value="ECO:0007669"/>
    <property type="project" value="UniProtKB-KW"/>
</dbReference>
<dbReference type="SUPFAM" id="SSF90002">
    <property type="entry name" value="Hypothetical protein YjiA, C-terminal domain"/>
    <property type="match status" value="1"/>
</dbReference>
<comment type="catalytic activity">
    <reaction evidence="5">
        <text>GTP + H2O = GDP + phosphate + H(+)</text>
        <dbReference type="Rhea" id="RHEA:19669"/>
        <dbReference type="ChEBI" id="CHEBI:15377"/>
        <dbReference type="ChEBI" id="CHEBI:15378"/>
        <dbReference type="ChEBI" id="CHEBI:37565"/>
        <dbReference type="ChEBI" id="CHEBI:43474"/>
        <dbReference type="ChEBI" id="CHEBI:58189"/>
    </reaction>
    <physiologicalReaction direction="left-to-right" evidence="5">
        <dbReference type="Rhea" id="RHEA:19670"/>
    </physiologicalReaction>
</comment>
<name>A0A1L3MM18_9BACI</name>
<protein>
    <recommendedName>
        <fullName evidence="10">Cobalamin biosynthesis protein</fullName>
    </recommendedName>
</protein>
<proteinExistence type="inferred from homology"/>
<feature type="domain" description="CobW C-terminal" evidence="7">
    <location>
        <begin position="244"/>
        <end position="316"/>
    </location>
</feature>